<dbReference type="InterPro" id="IPR040256">
    <property type="entry name" value="At4g02000-like"/>
</dbReference>
<name>A0AAW1Y2W1_RUBAR</name>
<keyword evidence="4" id="KW-1185">Reference proteome</keyword>
<evidence type="ECO:0000313" key="4">
    <source>
        <dbReference type="Proteomes" id="UP001457282"/>
    </source>
</evidence>
<feature type="compositionally biased region" description="Low complexity" evidence="1">
    <location>
        <begin position="1"/>
        <end position="20"/>
    </location>
</feature>
<sequence length="239" mass="25300">MTKNQSPSPTSGGSSGAASGSPPPENRPKPSFASMLSNPPKSHELAQKLRPLLSTASQWIVAPLGVRFWMPVTLDPRTADRSLGLYARILIDVDFSRPLLQQLKVSRSVGDSVLLGIEYETQPTICGCCGLVGHVESKCKVQVPLEKSEEPPVLPKQGEVCPLKESVGLNAAPPIPSAAPPPFFPALVAASSSCDSFPLGFVVRKPVLRLCEEPPLLHNDASCVLVPVPVTSAPLLESS</sequence>
<reference evidence="3 4" key="1">
    <citation type="journal article" date="2023" name="G3 (Bethesda)">
        <title>A chromosome-length genome assembly and annotation of blackberry (Rubus argutus, cv. 'Hillquist').</title>
        <authorList>
            <person name="Bruna T."/>
            <person name="Aryal R."/>
            <person name="Dudchenko O."/>
            <person name="Sargent D.J."/>
            <person name="Mead D."/>
            <person name="Buti M."/>
            <person name="Cavallini A."/>
            <person name="Hytonen T."/>
            <person name="Andres J."/>
            <person name="Pham M."/>
            <person name="Weisz D."/>
            <person name="Mascagni F."/>
            <person name="Usai G."/>
            <person name="Natali L."/>
            <person name="Bassil N."/>
            <person name="Fernandez G.E."/>
            <person name="Lomsadze A."/>
            <person name="Armour M."/>
            <person name="Olukolu B."/>
            <person name="Poorten T."/>
            <person name="Britton C."/>
            <person name="Davik J."/>
            <person name="Ashrafi H."/>
            <person name="Aiden E.L."/>
            <person name="Borodovsky M."/>
            <person name="Worthington M."/>
        </authorList>
    </citation>
    <scope>NUCLEOTIDE SEQUENCE [LARGE SCALE GENOMIC DNA]</scope>
    <source>
        <strain evidence="3">PI 553951</strain>
    </source>
</reference>
<dbReference type="Pfam" id="PF14392">
    <property type="entry name" value="zf-CCHC_4"/>
    <property type="match status" value="1"/>
</dbReference>
<evidence type="ECO:0000256" key="1">
    <source>
        <dbReference type="SAM" id="MobiDB-lite"/>
    </source>
</evidence>
<organism evidence="3 4">
    <name type="scientific">Rubus argutus</name>
    <name type="common">Southern blackberry</name>
    <dbReference type="NCBI Taxonomy" id="59490"/>
    <lineage>
        <taxon>Eukaryota</taxon>
        <taxon>Viridiplantae</taxon>
        <taxon>Streptophyta</taxon>
        <taxon>Embryophyta</taxon>
        <taxon>Tracheophyta</taxon>
        <taxon>Spermatophyta</taxon>
        <taxon>Magnoliopsida</taxon>
        <taxon>eudicotyledons</taxon>
        <taxon>Gunneridae</taxon>
        <taxon>Pentapetalae</taxon>
        <taxon>rosids</taxon>
        <taxon>fabids</taxon>
        <taxon>Rosales</taxon>
        <taxon>Rosaceae</taxon>
        <taxon>Rosoideae</taxon>
        <taxon>Rosoideae incertae sedis</taxon>
        <taxon>Rubus</taxon>
    </lineage>
</organism>
<gene>
    <name evidence="3" type="ORF">M0R45_008854</name>
</gene>
<dbReference type="AlphaFoldDB" id="A0AAW1Y2W1"/>
<evidence type="ECO:0000259" key="2">
    <source>
        <dbReference type="Pfam" id="PF14392"/>
    </source>
</evidence>
<evidence type="ECO:0000313" key="3">
    <source>
        <dbReference type="EMBL" id="KAK9943239.1"/>
    </source>
</evidence>
<accession>A0AAW1Y2W1</accession>
<dbReference type="EMBL" id="JBEDUW010000002">
    <property type="protein sequence ID" value="KAK9943239.1"/>
    <property type="molecule type" value="Genomic_DNA"/>
</dbReference>
<dbReference type="PANTHER" id="PTHR31286">
    <property type="entry name" value="GLYCINE-RICH CELL WALL STRUCTURAL PROTEIN 1.8-LIKE"/>
    <property type="match status" value="1"/>
</dbReference>
<protein>
    <recommendedName>
        <fullName evidence="2">Zinc knuckle CX2CX4HX4C domain-containing protein</fullName>
    </recommendedName>
</protein>
<feature type="domain" description="Zinc knuckle CX2CX4HX4C" evidence="2">
    <location>
        <begin position="93"/>
        <end position="140"/>
    </location>
</feature>
<dbReference type="Proteomes" id="UP001457282">
    <property type="component" value="Unassembled WGS sequence"/>
</dbReference>
<comment type="caution">
    <text evidence="3">The sequence shown here is derived from an EMBL/GenBank/DDBJ whole genome shotgun (WGS) entry which is preliminary data.</text>
</comment>
<dbReference type="PANTHER" id="PTHR31286:SF60">
    <property type="entry name" value="PROTEIN, PUTATIVE-RELATED"/>
    <property type="match status" value="1"/>
</dbReference>
<proteinExistence type="predicted"/>
<dbReference type="InterPro" id="IPR025836">
    <property type="entry name" value="Zn_knuckle_CX2CX4HX4C"/>
</dbReference>
<feature type="region of interest" description="Disordered" evidence="1">
    <location>
        <begin position="1"/>
        <end position="40"/>
    </location>
</feature>